<sequence>MSFFGFESSFHNLSGIGSFSSLLRKSVSRRNEDPFHHLELVERASTLIPLVRRSAGLSLPEQWNHELGSVRA</sequence>
<protein>
    <submittedName>
        <fullName evidence="1">Uncharacterized protein</fullName>
    </submittedName>
</protein>
<gene>
    <name evidence="1" type="ORF">TNCT_611801</name>
</gene>
<dbReference type="Proteomes" id="UP000887116">
    <property type="component" value="Unassembled WGS sequence"/>
</dbReference>
<proteinExistence type="predicted"/>
<evidence type="ECO:0000313" key="2">
    <source>
        <dbReference type="Proteomes" id="UP000887116"/>
    </source>
</evidence>
<organism evidence="1 2">
    <name type="scientific">Trichonephila clavata</name>
    <name type="common">Joro spider</name>
    <name type="synonym">Nephila clavata</name>
    <dbReference type="NCBI Taxonomy" id="2740835"/>
    <lineage>
        <taxon>Eukaryota</taxon>
        <taxon>Metazoa</taxon>
        <taxon>Ecdysozoa</taxon>
        <taxon>Arthropoda</taxon>
        <taxon>Chelicerata</taxon>
        <taxon>Arachnida</taxon>
        <taxon>Araneae</taxon>
        <taxon>Araneomorphae</taxon>
        <taxon>Entelegynae</taxon>
        <taxon>Araneoidea</taxon>
        <taxon>Nephilidae</taxon>
        <taxon>Trichonephila</taxon>
    </lineage>
</organism>
<keyword evidence="2" id="KW-1185">Reference proteome</keyword>
<dbReference type="EMBL" id="BMAO01027689">
    <property type="protein sequence ID" value="GFR18926.1"/>
    <property type="molecule type" value="Genomic_DNA"/>
</dbReference>
<dbReference type="OrthoDB" id="10412339at2759"/>
<reference evidence="1" key="1">
    <citation type="submission" date="2020-07" db="EMBL/GenBank/DDBJ databases">
        <title>Multicomponent nature underlies the extraordinary mechanical properties of spider dragline silk.</title>
        <authorList>
            <person name="Kono N."/>
            <person name="Nakamura H."/>
            <person name="Mori M."/>
            <person name="Yoshida Y."/>
            <person name="Ohtoshi R."/>
            <person name="Malay A.D."/>
            <person name="Moran D.A.P."/>
            <person name="Tomita M."/>
            <person name="Numata K."/>
            <person name="Arakawa K."/>
        </authorList>
    </citation>
    <scope>NUCLEOTIDE SEQUENCE</scope>
</reference>
<comment type="caution">
    <text evidence="1">The sequence shown here is derived from an EMBL/GenBank/DDBJ whole genome shotgun (WGS) entry which is preliminary data.</text>
</comment>
<accession>A0A8X6LQ66</accession>
<name>A0A8X6LQ66_TRICU</name>
<evidence type="ECO:0000313" key="1">
    <source>
        <dbReference type="EMBL" id="GFR18926.1"/>
    </source>
</evidence>
<dbReference type="AlphaFoldDB" id="A0A8X6LQ66"/>